<dbReference type="Gene3D" id="2.60.40.10">
    <property type="entry name" value="Immunoglobulins"/>
    <property type="match status" value="3"/>
</dbReference>
<feature type="region of interest" description="Disordered" evidence="1">
    <location>
        <begin position="154"/>
        <end position="176"/>
    </location>
</feature>
<reference evidence="3 4" key="1">
    <citation type="submission" date="2019-09" db="EMBL/GenBank/DDBJ databases">
        <title>Bird 10,000 Genomes (B10K) Project - Family phase.</title>
        <authorList>
            <person name="Zhang G."/>
        </authorList>
    </citation>
    <scope>NUCLEOTIDE SEQUENCE [LARGE SCALE GENOMIC DNA]</scope>
    <source>
        <strain evidence="3">B10K-DU-003-42</strain>
        <tissue evidence="3">Mixed tissue sample</tissue>
    </source>
</reference>
<dbReference type="AlphaFoldDB" id="A0A7L3B6N4"/>
<dbReference type="EMBL" id="VZTO01019303">
    <property type="protein sequence ID" value="NXT26218.1"/>
    <property type="molecule type" value="Genomic_DNA"/>
</dbReference>
<protein>
    <submittedName>
        <fullName evidence="3">I12R1 protein</fullName>
    </submittedName>
</protein>
<dbReference type="Proteomes" id="UP000536260">
    <property type="component" value="Unassembled WGS sequence"/>
</dbReference>
<dbReference type="SMART" id="SM00060">
    <property type="entry name" value="FN3"/>
    <property type="match status" value="2"/>
</dbReference>
<dbReference type="InterPro" id="IPR003961">
    <property type="entry name" value="FN3_dom"/>
</dbReference>
<dbReference type="InterPro" id="IPR036116">
    <property type="entry name" value="FN3_sf"/>
</dbReference>
<feature type="non-terminal residue" evidence="3">
    <location>
        <position position="679"/>
    </location>
</feature>
<evidence type="ECO:0000313" key="4">
    <source>
        <dbReference type="Proteomes" id="UP000536260"/>
    </source>
</evidence>
<accession>A0A7L3B6N4</accession>
<evidence type="ECO:0000259" key="2">
    <source>
        <dbReference type="PROSITE" id="PS50853"/>
    </source>
</evidence>
<feature type="domain" description="Fibronectin type-III" evidence="2">
    <location>
        <begin position="396"/>
        <end position="488"/>
    </location>
</feature>
<dbReference type="SUPFAM" id="SSF49265">
    <property type="entry name" value="Fibronectin type III"/>
    <property type="match status" value="1"/>
</dbReference>
<dbReference type="Pfam" id="PF00041">
    <property type="entry name" value="fn3"/>
    <property type="match status" value="1"/>
</dbReference>
<gene>
    <name evidence="3" type="primary">Il12rb1</name>
    <name evidence="3" type="ORF">SYRPAR_R12150</name>
</gene>
<dbReference type="CDD" id="cd00063">
    <property type="entry name" value="FN3"/>
    <property type="match status" value="1"/>
</dbReference>
<feature type="region of interest" description="Disordered" evidence="1">
    <location>
        <begin position="536"/>
        <end position="591"/>
    </location>
</feature>
<sequence length="679" mass="74299">YAPPRPCRHFEAGTGTTFMLPHHHIYVLTNTTAWLEARWGGHLRRTPNLTLHLDEAVKPDPPPTTMPFAKAGGQLRLWVPWPPCHRQGRPPQREARFRRMGDSGWTQVKKPVARAGVTCPLGGHGAFEVQLRHKLPHWSSYWSDWSGSIFVPEGEKEEGERVGPRQPPKNPDNSSRLFPRAEILASPALSHQLGKLGRDGQRVLRLDWQRAPPAQGNVTYTLRAHVPACRCSPPPEEEEEEDEEEEDVTVVRTEATAHNLTLSGAEYEILVTATNAAGTGPARLLRVPAEHHTDFGFEDVTMAGSVVTARWQAPSPGSIYCFEQQPVLGAPKPGVCVRGDFPAKSIHTDTGKGAPQAPSLDTPGCHRLAVHGWSPARGWATFALQHHYSGNASLAVPVRVNASAEDDAIVLWWDPSPRAACPGVLVKYLICHAADGDNVTYAEANATVSHYVLPNLRPGTGYRVGVWEVTTESKGTCSPWWHFQSKALGSPQGAAWTSNLKYLGIPLSLPAIVTIYQLSKKRARRLLFPPLPKPMGSKAVQFSDRKTTQGPPGFVEPSERCSRAELLLPEPDAGKETGDVDTPQPSTAEEEPAAVVLSPSGCEKELAFTYRRQEVLSPAGCTATSSTGHPPGEEEDEEEEDGRCRMRQPLVPIALLISDKPVIIRDGEGWDPSPEKLVL</sequence>
<proteinExistence type="predicted"/>
<organism evidence="3 4">
    <name type="scientific">Syrrhaptes paradoxus</name>
    <name type="common">Pallas's sandgrouse</name>
    <dbReference type="NCBI Taxonomy" id="302527"/>
    <lineage>
        <taxon>Eukaryota</taxon>
        <taxon>Metazoa</taxon>
        <taxon>Chordata</taxon>
        <taxon>Craniata</taxon>
        <taxon>Vertebrata</taxon>
        <taxon>Euteleostomi</taxon>
        <taxon>Archelosauria</taxon>
        <taxon>Archosauria</taxon>
        <taxon>Dinosauria</taxon>
        <taxon>Saurischia</taxon>
        <taxon>Theropoda</taxon>
        <taxon>Coelurosauria</taxon>
        <taxon>Aves</taxon>
        <taxon>Neognathae</taxon>
        <taxon>Neoaves</taxon>
        <taxon>Columbimorphae</taxon>
        <taxon>Pterocliformes</taxon>
        <taxon>Pteroclidae</taxon>
        <taxon>Syrrhaptes</taxon>
    </lineage>
</organism>
<keyword evidence="4" id="KW-1185">Reference proteome</keyword>
<dbReference type="InterPro" id="IPR013783">
    <property type="entry name" value="Ig-like_fold"/>
</dbReference>
<feature type="region of interest" description="Disordered" evidence="1">
    <location>
        <begin position="617"/>
        <end position="643"/>
    </location>
</feature>
<comment type="caution">
    <text evidence="3">The sequence shown here is derived from an EMBL/GenBank/DDBJ whole genome shotgun (WGS) entry which is preliminary data.</text>
</comment>
<feature type="non-terminal residue" evidence="3">
    <location>
        <position position="1"/>
    </location>
</feature>
<dbReference type="PROSITE" id="PS50853">
    <property type="entry name" value="FN3"/>
    <property type="match status" value="1"/>
</dbReference>
<name>A0A7L3B6N4_9AVES</name>
<evidence type="ECO:0000313" key="3">
    <source>
        <dbReference type="EMBL" id="NXT26218.1"/>
    </source>
</evidence>
<evidence type="ECO:0000256" key="1">
    <source>
        <dbReference type="SAM" id="MobiDB-lite"/>
    </source>
</evidence>